<feature type="domain" description="SAM-dependent MTase RsmB/NOP-type" evidence="6">
    <location>
        <begin position="142"/>
        <end position="403"/>
    </location>
</feature>
<dbReference type="CDD" id="cd02440">
    <property type="entry name" value="AdoMet_MTases"/>
    <property type="match status" value="1"/>
</dbReference>
<dbReference type="InterPro" id="IPR054728">
    <property type="entry name" value="RsmB-like_ferredoxin"/>
</dbReference>
<dbReference type="InterPro" id="IPR049560">
    <property type="entry name" value="MeTrfase_RsmB-F_NOP2_cat"/>
</dbReference>
<dbReference type="InterPro" id="IPR001678">
    <property type="entry name" value="MeTrfase_RsmB-F_NOP2_dom"/>
</dbReference>
<evidence type="ECO:0000256" key="3">
    <source>
        <dbReference type="ARBA" id="ARBA00022691"/>
    </source>
</evidence>
<comment type="similarity">
    <text evidence="5">Belongs to the class I-like SAM-binding methyltransferase superfamily. RsmB/NOP family.</text>
</comment>
<dbReference type="InterPro" id="IPR029063">
    <property type="entry name" value="SAM-dependent_MTases_sf"/>
</dbReference>
<dbReference type="PRINTS" id="PR02008">
    <property type="entry name" value="RCMTFAMILY"/>
</dbReference>
<keyword evidence="3 5" id="KW-0949">S-adenosyl-L-methionine</keyword>
<keyword evidence="4 5" id="KW-0694">RNA-binding</keyword>
<gene>
    <name evidence="7" type="ORF">QU605_03860</name>
</gene>
<sequence>MRFHRNLVEGVAEVLERIFNSGIYADKALEQQFRKNRQWGSRDRGFVAETVYEIVRWKRLYAEVGEITPPFKKKDYYRYFAVWVLLNDQVLPNWPEFKGLKKEAVLSRYKPLKKVRKYRESVPDWLDSLGEAGLGSELWTRELAALNEQAPVILRANRLLISPETLQEKLKEEGIGTDLVPGYPDALQLQQRGNVFRTDSFKEGFFEVQDAASQTVAPFLEVVPGMRVIDACAGAGGKTLHLAALMKNKGQLIALDIYPQKLQELKKRAKRAKAFNIETRLITDAKVVKRLKGSADRVLIDAPCTGLGVLRRNPDAKWKLESSFLERVCETQQELLANYSALVKKGGLLVYATCSILPSENTRQVEAFLKSPQGKCFRLVEERSLYASVDGFDGFYTARLERVD</sequence>
<dbReference type="RefSeq" id="WP_289723958.1">
    <property type="nucleotide sequence ID" value="NZ_JAUDUY010000002.1"/>
</dbReference>
<dbReference type="Pfam" id="PF22458">
    <property type="entry name" value="RsmF-B_ferredox"/>
    <property type="match status" value="1"/>
</dbReference>
<keyword evidence="2 5" id="KW-0808">Transferase</keyword>
<evidence type="ECO:0000256" key="1">
    <source>
        <dbReference type="ARBA" id="ARBA00022603"/>
    </source>
</evidence>
<dbReference type="Gene3D" id="3.40.50.150">
    <property type="entry name" value="Vaccinia Virus protein VP39"/>
    <property type="match status" value="1"/>
</dbReference>
<name>A0ABT7WCE2_9FLAO</name>
<comment type="caution">
    <text evidence="7">The sequence shown here is derived from an EMBL/GenBank/DDBJ whole genome shotgun (WGS) entry which is preliminary data.</text>
</comment>
<proteinExistence type="inferred from homology"/>
<dbReference type="PROSITE" id="PS51686">
    <property type="entry name" value="SAM_MT_RSMB_NOP"/>
    <property type="match status" value="1"/>
</dbReference>
<protein>
    <submittedName>
        <fullName evidence="7">RsmB/NOP family class I SAM-dependent RNA methyltransferase</fullName>
        <ecNumber evidence="7">2.1.1.-</ecNumber>
    </submittedName>
</protein>
<keyword evidence="1 5" id="KW-0489">Methyltransferase</keyword>
<evidence type="ECO:0000313" key="8">
    <source>
        <dbReference type="Proteomes" id="UP001174839"/>
    </source>
</evidence>
<evidence type="ECO:0000256" key="4">
    <source>
        <dbReference type="ARBA" id="ARBA00022884"/>
    </source>
</evidence>
<dbReference type="InterPro" id="IPR023267">
    <property type="entry name" value="RCMT"/>
</dbReference>
<evidence type="ECO:0000259" key="6">
    <source>
        <dbReference type="PROSITE" id="PS51686"/>
    </source>
</evidence>
<feature type="active site" description="Nucleophile" evidence="5">
    <location>
        <position position="354"/>
    </location>
</feature>
<dbReference type="GO" id="GO:0008168">
    <property type="term" value="F:methyltransferase activity"/>
    <property type="evidence" value="ECO:0007669"/>
    <property type="project" value="UniProtKB-KW"/>
</dbReference>
<reference evidence="7" key="1">
    <citation type="submission" date="2023-06" db="EMBL/GenBank/DDBJ databases">
        <title>Robiginitalea aurantiacus sp. nov. and Algoriphagus sediminis sp. nov., isolated from coastal sediment.</title>
        <authorList>
            <person name="Zhou Z.Y."/>
            <person name="An J."/>
            <person name="Jia Y.W."/>
            <person name="Du Z.J."/>
        </authorList>
    </citation>
    <scope>NUCLEOTIDE SEQUENCE</scope>
    <source>
        <strain evidence="7">M39</strain>
    </source>
</reference>
<organism evidence="7 8">
    <name type="scientific">Robiginitalea aurantiaca</name>
    <dbReference type="NCBI Taxonomy" id="3056915"/>
    <lineage>
        <taxon>Bacteria</taxon>
        <taxon>Pseudomonadati</taxon>
        <taxon>Bacteroidota</taxon>
        <taxon>Flavobacteriia</taxon>
        <taxon>Flavobacteriales</taxon>
        <taxon>Flavobacteriaceae</taxon>
        <taxon>Robiginitalea</taxon>
    </lineage>
</organism>
<evidence type="ECO:0000313" key="7">
    <source>
        <dbReference type="EMBL" id="MDM9630589.1"/>
    </source>
</evidence>
<feature type="binding site" evidence="5">
    <location>
        <position position="256"/>
    </location>
    <ligand>
        <name>S-adenosyl-L-methionine</name>
        <dbReference type="ChEBI" id="CHEBI:59789"/>
    </ligand>
</feature>
<dbReference type="EMBL" id="JAUDUY010000002">
    <property type="protein sequence ID" value="MDM9630589.1"/>
    <property type="molecule type" value="Genomic_DNA"/>
</dbReference>
<accession>A0ABT7WCE2</accession>
<evidence type="ECO:0000256" key="2">
    <source>
        <dbReference type="ARBA" id="ARBA00022679"/>
    </source>
</evidence>
<dbReference type="EC" id="2.1.1.-" evidence="7"/>
<comment type="caution">
    <text evidence="5">Lacks conserved residue(s) required for the propagation of feature annotation.</text>
</comment>
<dbReference type="Pfam" id="PF01189">
    <property type="entry name" value="Methyltr_RsmB-F"/>
    <property type="match status" value="1"/>
</dbReference>
<dbReference type="SUPFAM" id="SSF53335">
    <property type="entry name" value="S-adenosyl-L-methionine-dependent methyltransferases"/>
    <property type="match status" value="1"/>
</dbReference>
<dbReference type="PANTHER" id="PTHR22807:SF53">
    <property type="entry name" value="RIBOSOMAL RNA SMALL SUBUNIT METHYLTRANSFERASE B-RELATED"/>
    <property type="match status" value="1"/>
</dbReference>
<dbReference type="PANTHER" id="PTHR22807">
    <property type="entry name" value="NOP2 YEAST -RELATED NOL1/NOP2/FMU SUN DOMAIN-CONTAINING"/>
    <property type="match status" value="1"/>
</dbReference>
<feature type="binding site" evidence="5">
    <location>
        <position position="301"/>
    </location>
    <ligand>
        <name>S-adenosyl-L-methionine</name>
        <dbReference type="ChEBI" id="CHEBI:59789"/>
    </ligand>
</feature>
<dbReference type="Proteomes" id="UP001174839">
    <property type="component" value="Unassembled WGS sequence"/>
</dbReference>
<keyword evidence="8" id="KW-1185">Reference proteome</keyword>
<dbReference type="GO" id="GO:0032259">
    <property type="term" value="P:methylation"/>
    <property type="evidence" value="ECO:0007669"/>
    <property type="project" value="UniProtKB-KW"/>
</dbReference>
<evidence type="ECO:0000256" key="5">
    <source>
        <dbReference type="PROSITE-ProRule" id="PRU01023"/>
    </source>
</evidence>